<dbReference type="NCBIfam" id="TIGR01766">
    <property type="entry name" value="IS200/IS605 family accessory protein TnpB-like domain"/>
    <property type="match status" value="1"/>
</dbReference>
<sequence length="93" mass="10714">MRLGKHFARNYALVMEDIQVKELVDKSPRKLRLRLHDVAFRELKTVLKYQMEKHGKALLLVDPPYTSKTCAKCGYVREDLTLTECSPVHDAVG</sequence>
<gene>
    <name evidence="3" type="ORF">IC006_0766</name>
</gene>
<evidence type="ECO:0000313" key="3">
    <source>
        <dbReference type="EMBL" id="BBG23482.1"/>
    </source>
</evidence>
<dbReference type="Proteomes" id="UP000322983">
    <property type="component" value="Chromosome"/>
</dbReference>
<evidence type="ECO:0000313" key="4">
    <source>
        <dbReference type="Proteomes" id="UP000322983"/>
    </source>
</evidence>
<evidence type="ECO:0000259" key="2">
    <source>
        <dbReference type="Pfam" id="PF07282"/>
    </source>
</evidence>
<protein>
    <recommendedName>
        <fullName evidence="2">Cas12f1-like TNB domain-containing protein</fullName>
    </recommendedName>
</protein>
<organism evidence="3 4">
    <name type="scientific">Sulfuracidifex tepidarius</name>
    <dbReference type="NCBI Taxonomy" id="1294262"/>
    <lineage>
        <taxon>Archaea</taxon>
        <taxon>Thermoproteota</taxon>
        <taxon>Thermoprotei</taxon>
        <taxon>Sulfolobales</taxon>
        <taxon>Sulfolobaceae</taxon>
        <taxon>Sulfuracidifex</taxon>
    </lineage>
</organism>
<dbReference type="KEGG" id="step:IC006_0766"/>
<proteinExistence type="predicted"/>
<feature type="domain" description="Cas12f1-like TNB" evidence="2">
    <location>
        <begin position="40"/>
        <end position="91"/>
    </location>
</feature>
<keyword evidence="4" id="KW-1185">Reference proteome</keyword>
<dbReference type="Pfam" id="PF07282">
    <property type="entry name" value="Cas12f1-like_TNB"/>
    <property type="match status" value="1"/>
</dbReference>
<dbReference type="InterPro" id="IPR010095">
    <property type="entry name" value="Cas12f1-like_TNB"/>
</dbReference>
<dbReference type="GO" id="GO:0003677">
    <property type="term" value="F:DNA binding"/>
    <property type="evidence" value="ECO:0007669"/>
    <property type="project" value="UniProtKB-KW"/>
</dbReference>
<accession>A0A510DTF6</accession>
<dbReference type="EMBL" id="AP018929">
    <property type="protein sequence ID" value="BBG23482.1"/>
    <property type="molecule type" value="Genomic_DNA"/>
</dbReference>
<evidence type="ECO:0000256" key="1">
    <source>
        <dbReference type="ARBA" id="ARBA00023125"/>
    </source>
</evidence>
<name>A0A510DTF6_9CREN</name>
<keyword evidence="1" id="KW-0238">DNA-binding</keyword>
<dbReference type="AlphaFoldDB" id="A0A510DTF6"/>
<reference evidence="3 4" key="1">
    <citation type="journal article" date="2020" name="Int. J. Syst. Evol. Microbiol.">
        <title>Sulfuracidifex tepidarius gen. nov., sp. nov. and transfer of Sulfolobus metallicus Huber and Stetter 1992 to the genus Sulfuracidifex as Sulfuracidifex metallicus comb. nov.</title>
        <authorList>
            <person name="Itoh T."/>
            <person name="Miura T."/>
            <person name="Sakai H.D."/>
            <person name="Kato S."/>
            <person name="Ohkuma M."/>
            <person name="Takashina T."/>
        </authorList>
    </citation>
    <scope>NUCLEOTIDE SEQUENCE [LARGE SCALE GENOMIC DNA]</scope>
    <source>
        <strain evidence="3 4">IC-006</strain>
    </source>
</reference>